<keyword evidence="4" id="KW-1185">Reference proteome</keyword>
<feature type="compositionally biased region" description="Basic and acidic residues" evidence="1">
    <location>
        <begin position="64"/>
        <end position="89"/>
    </location>
</feature>
<feature type="compositionally biased region" description="Low complexity" evidence="1">
    <location>
        <begin position="92"/>
        <end position="102"/>
    </location>
</feature>
<dbReference type="AlphaFoldDB" id="A0A919GCL7"/>
<protein>
    <submittedName>
        <fullName evidence="3">Uncharacterized protein</fullName>
    </submittedName>
</protein>
<reference evidence="3" key="1">
    <citation type="journal article" date="2014" name="Int. J. Syst. Evol. Microbiol.">
        <title>Complete genome sequence of Corynebacterium casei LMG S-19264T (=DSM 44701T), isolated from a smear-ripened cheese.</title>
        <authorList>
            <consortium name="US DOE Joint Genome Institute (JGI-PGF)"/>
            <person name="Walter F."/>
            <person name="Albersmeier A."/>
            <person name="Kalinowski J."/>
            <person name="Ruckert C."/>
        </authorList>
    </citation>
    <scope>NUCLEOTIDE SEQUENCE</scope>
    <source>
        <strain evidence="3">JCM 5069</strain>
    </source>
</reference>
<proteinExistence type="predicted"/>
<evidence type="ECO:0000256" key="2">
    <source>
        <dbReference type="SAM" id="SignalP"/>
    </source>
</evidence>
<name>A0A919GCL7_9ACTN</name>
<organism evidence="3 4">
    <name type="scientific">Streptomyces sulfonofaciens</name>
    <dbReference type="NCBI Taxonomy" id="68272"/>
    <lineage>
        <taxon>Bacteria</taxon>
        <taxon>Bacillati</taxon>
        <taxon>Actinomycetota</taxon>
        <taxon>Actinomycetes</taxon>
        <taxon>Kitasatosporales</taxon>
        <taxon>Streptomycetaceae</taxon>
        <taxon>Streptomyces</taxon>
    </lineage>
</organism>
<evidence type="ECO:0000313" key="3">
    <source>
        <dbReference type="EMBL" id="GHH82025.1"/>
    </source>
</evidence>
<feature type="signal peptide" evidence="2">
    <location>
        <begin position="1"/>
        <end position="28"/>
    </location>
</feature>
<feature type="chain" id="PRO_5036836931" evidence="2">
    <location>
        <begin position="29"/>
        <end position="139"/>
    </location>
</feature>
<reference evidence="3" key="2">
    <citation type="submission" date="2020-09" db="EMBL/GenBank/DDBJ databases">
        <authorList>
            <person name="Sun Q."/>
            <person name="Ohkuma M."/>
        </authorList>
    </citation>
    <scope>NUCLEOTIDE SEQUENCE</scope>
    <source>
        <strain evidence="3">JCM 5069</strain>
    </source>
</reference>
<dbReference type="EMBL" id="BNCD01000012">
    <property type="protein sequence ID" value="GHH82025.1"/>
    <property type="molecule type" value="Genomic_DNA"/>
</dbReference>
<sequence length="139" mass="14043">MHRKRLRPRKALVPVNGVRLAGGPLASAAPGAAGPAAAGLIDAADAPDLTAGAAPSPRAPGTGARDRTLHPPGEWHGHGTRVSGEHPKPLCDGAGTPAPTDADPARNPTGQRPGPRDHGADEQVSFRTVRPEEPPAEGA</sequence>
<gene>
    <name evidence="3" type="ORF">GCM10018793_40780</name>
</gene>
<accession>A0A919GCL7</accession>
<keyword evidence="2" id="KW-0732">Signal</keyword>
<comment type="caution">
    <text evidence="3">The sequence shown here is derived from an EMBL/GenBank/DDBJ whole genome shotgun (WGS) entry which is preliminary data.</text>
</comment>
<feature type="region of interest" description="Disordered" evidence="1">
    <location>
        <begin position="48"/>
        <end position="139"/>
    </location>
</feature>
<dbReference type="Proteomes" id="UP000603708">
    <property type="component" value="Unassembled WGS sequence"/>
</dbReference>
<evidence type="ECO:0000256" key="1">
    <source>
        <dbReference type="SAM" id="MobiDB-lite"/>
    </source>
</evidence>
<evidence type="ECO:0000313" key="4">
    <source>
        <dbReference type="Proteomes" id="UP000603708"/>
    </source>
</evidence>